<accession>A0AB74JXH3</accession>
<dbReference type="GO" id="GO:0015031">
    <property type="term" value="P:protein transport"/>
    <property type="evidence" value="ECO:0007669"/>
    <property type="project" value="UniProtKB-KW"/>
</dbReference>
<evidence type="ECO:0000259" key="10">
    <source>
        <dbReference type="Pfam" id="PF06148"/>
    </source>
</evidence>
<comment type="similarity">
    <text evidence="2">Belongs to the COG2 family.</text>
</comment>
<sequence length="323" mass="35988">MSKFYLPDSTATTATPSPLTSPLTSPPSPKSKPLDRKPYSSNNYSTYSDSDSDADNTPLPFPAALPRSDFLTPNFTPEAYLSTLSNRHQTLEDLRSDLRQRSQLLSKELLDLVNANYEEFLSLGLRLKGGEEKIEEVRVGVLGFSREVGNVRDAVAEKVQEVGTLLEEKKRIRKDVMVGRRLLEIEERLEDLEARLMVEPSNSLSANNKSANDDDSDSDSDEDEDYEDGDGDSATSATLARLRKHAQAYLLLTHLTQKLHHHPFITAQQSRLLRIRNTLLLDLRTSLKQAQTAGVGGKQLLDFLVIYRELGEGEECVGALKQG</sequence>
<evidence type="ECO:0000256" key="3">
    <source>
        <dbReference type="ARBA" id="ARBA00020977"/>
    </source>
</evidence>
<name>A0AB74JXH3_AURPU</name>
<proteinExistence type="inferred from homology"/>
<evidence type="ECO:0000256" key="7">
    <source>
        <dbReference type="ARBA" id="ARBA00023136"/>
    </source>
</evidence>
<feature type="domain" description="Conserved oligomeric Golgi complex subunit 2 N-terminal" evidence="10">
    <location>
        <begin position="67"/>
        <end position="138"/>
    </location>
</feature>
<dbReference type="GO" id="GO:0000139">
    <property type="term" value="C:Golgi membrane"/>
    <property type="evidence" value="ECO:0007669"/>
    <property type="project" value="UniProtKB-SubCell"/>
</dbReference>
<keyword evidence="6" id="KW-0333">Golgi apparatus</keyword>
<keyword evidence="7" id="KW-0472">Membrane</keyword>
<dbReference type="GO" id="GO:0007030">
    <property type="term" value="P:Golgi organization"/>
    <property type="evidence" value="ECO:0007669"/>
    <property type="project" value="InterPro"/>
</dbReference>
<dbReference type="Proteomes" id="UP000310374">
    <property type="component" value="Unassembled WGS sequence"/>
</dbReference>
<dbReference type="InterPro" id="IPR009316">
    <property type="entry name" value="COG2"/>
</dbReference>
<dbReference type="AlphaFoldDB" id="A0AB74JXH3"/>
<evidence type="ECO:0000256" key="5">
    <source>
        <dbReference type="ARBA" id="ARBA00022927"/>
    </source>
</evidence>
<dbReference type="GO" id="GO:0017119">
    <property type="term" value="C:Golgi transport complex"/>
    <property type="evidence" value="ECO:0007669"/>
    <property type="project" value="TreeGrafter"/>
</dbReference>
<protein>
    <recommendedName>
        <fullName evidence="3">Conserved oligomeric Golgi complex subunit 2</fullName>
    </recommendedName>
    <alternativeName>
        <fullName evidence="8">Component of oligomeric Golgi complex 2</fullName>
    </alternativeName>
</protein>
<evidence type="ECO:0000256" key="1">
    <source>
        <dbReference type="ARBA" id="ARBA00004395"/>
    </source>
</evidence>
<evidence type="ECO:0000256" key="9">
    <source>
        <dbReference type="SAM" id="MobiDB-lite"/>
    </source>
</evidence>
<evidence type="ECO:0000256" key="6">
    <source>
        <dbReference type="ARBA" id="ARBA00023034"/>
    </source>
</evidence>
<evidence type="ECO:0000256" key="8">
    <source>
        <dbReference type="ARBA" id="ARBA00031344"/>
    </source>
</evidence>
<dbReference type="PANTHER" id="PTHR12961:SF0">
    <property type="entry name" value="CONSERVED OLIGOMERIC GOLGI COMPLEX SUBUNIT 2"/>
    <property type="match status" value="1"/>
</dbReference>
<reference evidence="11 12" key="1">
    <citation type="submission" date="2018-10" db="EMBL/GenBank/DDBJ databases">
        <title>Fifty Aureobasidium pullulans genomes reveal a recombining polyextremotolerant generalist.</title>
        <authorList>
            <person name="Gostincar C."/>
            <person name="Turk M."/>
            <person name="Zajc J."/>
            <person name="Gunde-Cimerman N."/>
        </authorList>
    </citation>
    <scope>NUCLEOTIDE SEQUENCE [LARGE SCALE GENOMIC DNA]</scope>
    <source>
        <strain evidence="11 12">EXF-10081</strain>
    </source>
</reference>
<comment type="subcellular location">
    <subcellularLocation>
        <location evidence="1">Golgi apparatus membrane</location>
        <topology evidence="1">Peripheral membrane protein</topology>
    </subcellularLocation>
</comment>
<evidence type="ECO:0000313" key="11">
    <source>
        <dbReference type="EMBL" id="THX30215.1"/>
    </source>
</evidence>
<feature type="compositionally biased region" description="Acidic residues" evidence="9">
    <location>
        <begin position="213"/>
        <end position="231"/>
    </location>
</feature>
<keyword evidence="4" id="KW-0813">Transport</keyword>
<comment type="caution">
    <text evidence="11">The sequence shown here is derived from an EMBL/GenBank/DDBJ whole genome shotgun (WGS) entry which is preliminary data.</text>
</comment>
<evidence type="ECO:0000256" key="2">
    <source>
        <dbReference type="ARBA" id="ARBA00007603"/>
    </source>
</evidence>
<dbReference type="PANTHER" id="PTHR12961">
    <property type="entry name" value="CONSERVED OLIGOMERIC GOLGI COMPLEX COMPONENT 2"/>
    <property type="match status" value="1"/>
</dbReference>
<dbReference type="InterPro" id="IPR024602">
    <property type="entry name" value="COG_su2_N"/>
</dbReference>
<organism evidence="11 12">
    <name type="scientific">Aureobasidium pullulans</name>
    <name type="common">Black yeast</name>
    <name type="synonym">Pullularia pullulans</name>
    <dbReference type="NCBI Taxonomy" id="5580"/>
    <lineage>
        <taxon>Eukaryota</taxon>
        <taxon>Fungi</taxon>
        <taxon>Dikarya</taxon>
        <taxon>Ascomycota</taxon>
        <taxon>Pezizomycotina</taxon>
        <taxon>Dothideomycetes</taxon>
        <taxon>Dothideomycetidae</taxon>
        <taxon>Dothideales</taxon>
        <taxon>Saccotheciaceae</taxon>
        <taxon>Aureobasidium</taxon>
    </lineage>
</organism>
<dbReference type="GO" id="GO:0006891">
    <property type="term" value="P:intra-Golgi vesicle-mediated transport"/>
    <property type="evidence" value="ECO:0007669"/>
    <property type="project" value="TreeGrafter"/>
</dbReference>
<dbReference type="Pfam" id="PF06148">
    <property type="entry name" value="COG2_N"/>
    <property type="match status" value="1"/>
</dbReference>
<feature type="region of interest" description="Disordered" evidence="9">
    <location>
        <begin position="203"/>
        <end position="234"/>
    </location>
</feature>
<dbReference type="EMBL" id="QZAT01000033">
    <property type="protein sequence ID" value="THX30215.1"/>
    <property type="molecule type" value="Genomic_DNA"/>
</dbReference>
<feature type="region of interest" description="Disordered" evidence="9">
    <location>
        <begin position="1"/>
        <end position="68"/>
    </location>
</feature>
<evidence type="ECO:0000256" key="4">
    <source>
        <dbReference type="ARBA" id="ARBA00022448"/>
    </source>
</evidence>
<feature type="compositionally biased region" description="Low complexity" evidence="9">
    <location>
        <begin position="1"/>
        <end position="23"/>
    </location>
</feature>
<gene>
    <name evidence="11" type="ORF">D6D12_03696</name>
</gene>
<keyword evidence="5" id="KW-0653">Protein transport</keyword>
<evidence type="ECO:0000313" key="12">
    <source>
        <dbReference type="Proteomes" id="UP000310374"/>
    </source>
</evidence>
<feature type="compositionally biased region" description="Low complexity" evidence="9">
    <location>
        <begin position="39"/>
        <end position="49"/>
    </location>
</feature>